<sequence>MNLLKKDMLTKALYGILTAAMAVFIASGCTPRKDKADSQNESVQVNNESSAQKSDSADKNVENSTKEDVSDKKDLPKIGVIQLMEHTSLNIIYDSFSSEMKELGYEDGKNCEINFKNANGEMSNIPTIVQNFDSDKQDIVVAITTPVAQAAMPLTKTTPVIFCAVTDPVKAGVVTDYNITDKGMTGTTDAVNVEKIMELALKITPDVKSVGYIYNPGEDNSVSNLNKLKKFCDDNSLKLEETGIASSADLQMAANTILGKVDMLFVANDNTVAEAMPILMKEVIAAKKPIYVGADSMVMDGGFATLGIDYTDLGKETARMVDKVLKGEKVENIPVKVFKDDLYIYVNTDTAKELGIEIPDDIKNDPKFKEIKNKQ</sequence>
<dbReference type="PANTHER" id="PTHR35271">
    <property type="entry name" value="ABC TRANSPORTER, SUBSTRATE-BINDING LIPOPROTEIN-RELATED"/>
    <property type="match status" value="1"/>
</dbReference>
<feature type="compositionally biased region" description="Basic and acidic residues" evidence="1">
    <location>
        <begin position="55"/>
        <end position="70"/>
    </location>
</feature>
<reference evidence="2 3" key="1">
    <citation type="submission" date="2011-08" db="EMBL/GenBank/DDBJ databases">
        <title>The Genome Sequence of Johnsonella ignava ATCC 51276.</title>
        <authorList>
            <consortium name="The Broad Institute Genome Sequencing Platform"/>
            <person name="Earl A."/>
            <person name="Ward D."/>
            <person name="Feldgarden M."/>
            <person name="Gevers D."/>
            <person name="Izard J."/>
            <person name="Blanton J.M."/>
            <person name="Baranova O.V."/>
            <person name="Dewhirst F.E."/>
            <person name="Young S.K."/>
            <person name="Zeng Q."/>
            <person name="Gargeya S."/>
            <person name="Fitzgerald M."/>
            <person name="Haas B."/>
            <person name="Abouelleil A."/>
            <person name="Alvarado L."/>
            <person name="Arachchi H.M."/>
            <person name="Berlin A."/>
            <person name="Brown A."/>
            <person name="Chapman S.B."/>
            <person name="Chen Z."/>
            <person name="Dunbar C."/>
            <person name="Freedman E."/>
            <person name="Gearin G."/>
            <person name="Gellesch M."/>
            <person name="Goldberg J."/>
            <person name="Griggs A."/>
            <person name="Gujja S."/>
            <person name="Heiman D."/>
            <person name="Howarth C."/>
            <person name="Larson L."/>
            <person name="Lui A."/>
            <person name="MacDonald P.J.P."/>
            <person name="Montmayeur A."/>
            <person name="Murphy C."/>
            <person name="Neiman D."/>
            <person name="Pearson M."/>
            <person name="Priest M."/>
            <person name="Roberts A."/>
            <person name="Saif S."/>
            <person name="Shea T."/>
            <person name="Shenoy N."/>
            <person name="Sisk P."/>
            <person name="Stolte C."/>
            <person name="Sykes S."/>
            <person name="Wortman J."/>
            <person name="Nusbaum C."/>
            <person name="Birren B."/>
        </authorList>
    </citation>
    <scope>NUCLEOTIDE SEQUENCE [LARGE SCALE GENOMIC DNA]</scope>
    <source>
        <strain evidence="2 3">ATCC 51276</strain>
    </source>
</reference>
<accession>G5GES5</accession>
<dbReference type="SUPFAM" id="SSF53822">
    <property type="entry name" value="Periplasmic binding protein-like I"/>
    <property type="match status" value="1"/>
</dbReference>
<dbReference type="PATRIC" id="fig|679200.3.peg.68"/>
<comment type="caution">
    <text evidence="2">The sequence shown here is derived from an EMBL/GenBank/DDBJ whole genome shotgun (WGS) entry which is preliminary data.</text>
</comment>
<organism evidence="2 3">
    <name type="scientific">Johnsonella ignava ATCC 51276</name>
    <dbReference type="NCBI Taxonomy" id="679200"/>
    <lineage>
        <taxon>Bacteria</taxon>
        <taxon>Bacillati</taxon>
        <taxon>Bacillota</taxon>
        <taxon>Clostridia</taxon>
        <taxon>Lachnospirales</taxon>
        <taxon>Lachnospiraceae</taxon>
        <taxon>Johnsonella</taxon>
    </lineage>
</organism>
<dbReference type="RefSeq" id="WP_005538980.1">
    <property type="nucleotide sequence ID" value="NZ_JH378829.1"/>
</dbReference>
<feature type="region of interest" description="Disordered" evidence="1">
    <location>
        <begin position="33"/>
        <end position="70"/>
    </location>
</feature>
<dbReference type="eggNOG" id="COG2984">
    <property type="taxonomic scope" value="Bacteria"/>
</dbReference>
<evidence type="ECO:0000313" key="2">
    <source>
        <dbReference type="EMBL" id="EHI56616.1"/>
    </source>
</evidence>
<dbReference type="EMBL" id="ACZL01000003">
    <property type="protein sequence ID" value="EHI56616.1"/>
    <property type="molecule type" value="Genomic_DNA"/>
</dbReference>
<feature type="compositionally biased region" description="Polar residues" evidence="1">
    <location>
        <begin position="39"/>
        <end position="54"/>
    </location>
</feature>
<evidence type="ECO:0008006" key="4">
    <source>
        <dbReference type="Google" id="ProtNLM"/>
    </source>
</evidence>
<dbReference type="Pfam" id="PF04392">
    <property type="entry name" value="ABC_sub_bind"/>
    <property type="match status" value="1"/>
</dbReference>
<gene>
    <name evidence="2" type="ORF">HMPREF9333_00063</name>
</gene>
<dbReference type="STRING" id="679200.HMPREF9333_00063"/>
<dbReference type="Proteomes" id="UP000003011">
    <property type="component" value="Unassembled WGS sequence"/>
</dbReference>
<dbReference type="InterPro" id="IPR028082">
    <property type="entry name" value="Peripla_BP_I"/>
</dbReference>
<evidence type="ECO:0000313" key="3">
    <source>
        <dbReference type="Proteomes" id="UP000003011"/>
    </source>
</evidence>
<proteinExistence type="predicted"/>
<evidence type="ECO:0000256" key="1">
    <source>
        <dbReference type="SAM" id="MobiDB-lite"/>
    </source>
</evidence>
<dbReference type="HOGENOM" id="CLU_058196_0_0_9"/>
<dbReference type="PANTHER" id="PTHR35271:SF1">
    <property type="entry name" value="ABC TRANSPORTER, SUBSTRATE-BINDING LIPOPROTEIN"/>
    <property type="match status" value="1"/>
</dbReference>
<keyword evidence="3" id="KW-1185">Reference proteome</keyword>
<dbReference type="AlphaFoldDB" id="G5GES5"/>
<dbReference type="Gene3D" id="3.40.50.2300">
    <property type="match status" value="2"/>
</dbReference>
<dbReference type="PROSITE" id="PS51257">
    <property type="entry name" value="PROKAR_LIPOPROTEIN"/>
    <property type="match status" value="1"/>
</dbReference>
<dbReference type="OrthoDB" id="9776955at2"/>
<dbReference type="InterPro" id="IPR007487">
    <property type="entry name" value="ABC_transpt-TYRBP-like"/>
</dbReference>
<protein>
    <recommendedName>
        <fullName evidence="4">ABC transporter substrate-binding protein</fullName>
    </recommendedName>
</protein>
<dbReference type="CDD" id="cd06325">
    <property type="entry name" value="PBP1_ABC_unchar_transporter"/>
    <property type="match status" value="1"/>
</dbReference>
<name>G5GES5_9FIRM</name>